<keyword evidence="10" id="KW-1185">Reference proteome</keyword>
<comment type="catalytic activity">
    <reaction evidence="7">
        <text>D-glycero-beta-D-manno-heptose 1-phosphate + ATP + H(+) = ADP-D-glycero-beta-D-manno-heptose + diphosphate</text>
        <dbReference type="Rhea" id="RHEA:27465"/>
        <dbReference type="ChEBI" id="CHEBI:15378"/>
        <dbReference type="ChEBI" id="CHEBI:30616"/>
        <dbReference type="ChEBI" id="CHEBI:33019"/>
        <dbReference type="ChEBI" id="CHEBI:59967"/>
        <dbReference type="ChEBI" id="CHEBI:61593"/>
        <dbReference type="EC" id="2.7.7.70"/>
    </reaction>
</comment>
<organism evidence="9 10">
    <name type="scientific">Pseudobutyrivibrio ruminis</name>
    <dbReference type="NCBI Taxonomy" id="46206"/>
    <lineage>
        <taxon>Bacteria</taxon>
        <taxon>Bacillati</taxon>
        <taxon>Bacillota</taxon>
        <taxon>Clostridia</taxon>
        <taxon>Lachnospirales</taxon>
        <taxon>Lachnospiraceae</taxon>
        <taxon>Pseudobutyrivibrio</taxon>
    </lineage>
</organism>
<evidence type="ECO:0000256" key="2">
    <source>
        <dbReference type="ARBA" id="ARBA00022679"/>
    </source>
</evidence>
<dbReference type="NCBIfam" id="TIGR02199">
    <property type="entry name" value="rfaE_dom_II"/>
    <property type="match status" value="1"/>
</dbReference>
<proteinExistence type="predicted"/>
<keyword evidence="2" id="KW-0808">Transferase</keyword>
<dbReference type="GO" id="GO:0005975">
    <property type="term" value="P:carbohydrate metabolic process"/>
    <property type="evidence" value="ECO:0007669"/>
    <property type="project" value="InterPro"/>
</dbReference>
<dbReference type="GO" id="GO:0016779">
    <property type="term" value="F:nucleotidyltransferase activity"/>
    <property type="evidence" value="ECO:0007669"/>
    <property type="project" value="UniProtKB-KW"/>
</dbReference>
<evidence type="ECO:0000256" key="4">
    <source>
        <dbReference type="ARBA" id="ARBA00022741"/>
    </source>
</evidence>
<dbReference type="Proteomes" id="UP000182321">
    <property type="component" value="Unassembled WGS sequence"/>
</dbReference>
<dbReference type="NCBIfam" id="TIGR00125">
    <property type="entry name" value="cyt_tran_rel"/>
    <property type="match status" value="1"/>
</dbReference>
<evidence type="ECO:0000256" key="7">
    <source>
        <dbReference type="ARBA" id="ARBA00047428"/>
    </source>
</evidence>
<dbReference type="InterPro" id="IPR011914">
    <property type="entry name" value="RfaE_dom_II"/>
</dbReference>
<dbReference type="EC" id="2.7.7.70" evidence="1"/>
<keyword evidence="3" id="KW-0548">Nucleotidyltransferase</keyword>
<dbReference type="Pfam" id="PF01467">
    <property type="entry name" value="CTP_transf_like"/>
    <property type="match status" value="1"/>
</dbReference>
<dbReference type="InterPro" id="IPR050385">
    <property type="entry name" value="Archaeal_FAD_synthase"/>
</dbReference>
<evidence type="ECO:0000313" key="10">
    <source>
        <dbReference type="Proteomes" id="UP000182321"/>
    </source>
</evidence>
<dbReference type="EMBL" id="FNZX01000003">
    <property type="protein sequence ID" value="SEK21696.1"/>
    <property type="molecule type" value="Genomic_DNA"/>
</dbReference>
<evidence type="ECO:0000256" key="5">
    <source>
        <dbReference type="ARBA" id="ARBA00022840"/>
    </source>
</evidence>
<dbReference type="AlphaFoldDB" id="A0A1H7F6L2"/>
<evidence type="ECO:0000256" key="1">
    <source>
        <dbReference type="ARBA" id="ARBA00012519"/>
    </source>
</evidence>
<keyword evidence="5" id="KW-0067">ATP-binding</keyword>
<dbReference type="Gene3D" id="3.40.50.620">
    <property type="entry name" value="HUPs"/>
    <property type="match status" value="1"/>
</dbReference>
<gene>
    <name evidence="9" type="ORF">SAMN02910377_00344</name>
</gene>
<reference evidence="10" key="1">
    <citation type="submission" date="2016-10" db="EMBL/GenBank/DDBJ databases">
        <authorList>
            <person name="Varghese N."/>
        </authorList>
    </citation>
    <scope>NUCLEOTIDE SEQUENCE [LARGE SCALE GENOMIC DNA]</scope>
    <source>
        <strain evidence="10">ACV-9</strain>
    </source>
</reference>
<protein>
    <recommendedName>
        <fullName evidence="1">D-glycero-beta-D-manno-heptose 1-phosphate adenylyltransferase</fullName>
        <ecNumber evidence="1">2.7.7.70</ecNumber>
    </recommendedName>
</protein>
<evidence type="ECO:0000313" key="9">
    <source>
        <dbReference type="EMBL" id="SEK21696.1"/>
    </source>
</evidence>
<dbReference type="PANTHER" id="PTHR43793">
    <property type="entry name" value="FAD SYNTHASE"/>
    <property type="match status" value="1"/>
</dbReference>
<evidence type="ECO:0000259" key="8">
    <source>
        <dbReference type="Pfam" id="PF01467"/>
    </source>
</evidence>
<dbReference type="RefSeq" id="WP_074788835.1">
    <property type="nucleotide sequence ID" value="NZ_FNZX01000003.1"/>
</dbReference>
<accession>A0A1H7F6L2</accession>
<keyword evidence="6" id="KW-0119">Carbohydrate metabolism</keyword>
<evidence type="ECO:0000256" key="6">
    <source>
        <dbReference type="ARBA" id="ARBA00023277"/>
    </source>
</evidence>
<name>A0A1H7F6L2_9FIRM</name>
<dbReference type="GO" id="GO:0016773">
    <property type="term" value="F:phosphotransferase activity, alcohol group as acceptor"/>
    <property type="evidence" value="ECO:0007669"/>
    <property type="project" value="InterPro"/>
</dbReference>
<feature type="domain" description="Cytidyltransferase-like" evidence="8">
    <location>
        <begin position="28"/>
        <end position="152"/>
    </location>
</feature>
<evidence type="ECO:0000256" key="3">
    <source>
        <dbReference type="ARBA" id="ARBA00022695"/>
    </source>
</evidence>
<dbReference type="SUPFAM" id="SSF52374">
    <property type="entry name" value="Nucleotidylyl transferase"/>
    <property type="match status" value="1"/>
</dbReference>
<sequence length="161" mass="17605">MKSKIVSLNELKSITDELKSKGKVVVATGGCFDILHAGHVQYLEQAKTYGDILVLFMNSDSSVRRLKGPKRPIVSEEERAIVAAGLGCIDYVCLFNEDTPERVISEIEPAIWAKGADYEGKDIPEAKIINGYGGKIAYISFVEGCSSTNIVEKIIKTYTGE</sequence>
<dbReference type="InterPro" id="IPR014729">
    <property type="entry name" value="Rossmann-like_a/b/a_fold"/>
</dbReference>
<keyword evidence="4" id="KW-0547">Nucleotide-binding</keyword>
<dbReference type="GO" id="GO:0005524">
    <property type="term" value="F:ATP binding"/>
    <property type="evidence" value="ECO:0007669"/>
    <property type="project" value="UniProtKB-KW"/>
</dbReference>
<dbReference type="InterPro" id="IPR004821">
    <property type="entry name" value="Cyt_trans-like"/>
</dbReference>
<dbReference type="PANTHER" id="PTHR43793:SF2">
    <property type="entry name" value="BIFUNCTIONAL PROTEIN HLDE"/>
    <property type="match status" value="1"/>
</dbReference>